<dbReference type="RefSeq" id="XP_041152589.1">
    <property type="nucleotide sequence ID" value="XM_041300947.1"/>
</dbReference>
<proteinExistence type="predicted"/>
<evidence type="ECO:0000256" key="1">
    <source>
        <dbReference type="SAM" id="MobiDB-lite"/>
    </source>
</evidence>
<name>A0A9P7A9R3_9AGAM</name>
<protein>
    <submittedName>
        <fullName evidence="2">Uncharacterized protein</fullName>
    </submittedName>
</protein>
<evidence type="ECO:0000313" key="3">
    <source>
        <dbReference type="Proteomes" id="UP000719766"/>
    </source>
</evidence>
<feature type="region of interest" description="Disordered" evidence="1">
    <location>
        <begin position="1"/>
        <end position="30"/>
    </location>
</feature>
<accession>A0A9P7A9R3</accession>
<reference evidence="2" key="1">
    <citation type="journal article" date="2020" name="New Phytol.">
        <title>Comparative genomics reveals dynamic genome evolution in host specialist ectomycorrhizal fungi.</title>
        <authorList>
            <person name="Lofgren L.A."/>
            <person name="Nguyen N.H."/>
            <person name="Vilgalys R."/>
            <person name="Ruytinx J."/>
            <person name="Liao H.L."/>
            <person name="Branco S."/>
            <person name="Kuo A."/>
            <person name="LaButti K."/>
            <person name="Lipzen A."/>
            <person name="Andreopoulos W."/>
            <person name="Pangilinan J."/>
            <person name="Riley R."/>
            <person name="Hundley H."/>
            <person name="Na H."/>
            <person name="Barry K."/>
            <person name="Grigoriev I.V."/>
            <person name="Stajich J.E."/>
            <person name="Kennedy P.G."/>
        </authorList>
    </citation>
    <scope>NUCLEOTIDE SEQUENCE</scope>
    <source>
        <strain evidence="2">S12</strain>
    </source>
</reference>
<dbReference type="Proteomes" id="UP000719766">
    <property type="component" value="Unassembled WGS sequence"/>
</dbReference>
<dbReference type="OrthoDB" id="10039611at2759"/>
<dbReference type="GeneID" id="64594711"/>
<organism evidence="2 3">
    <name type="scientific">Suillus plorans</name>
    <dbReference type="NCBI Taxonomy" id="116603"/>
    <lineage>
        <taxon>Eukaryota</taxon>
        <taxon>Fungi</taxon>
        <taxon>Dikarya</taxon>
        <taxon>Basidiomycota</taxon>
        <taxon>Agaricomycotina</taxon>
        <taxon>Agaricomycetes</taxon>
        <taxon>Agaricomycetidae</taxon>
        <taxon>Boletales</taxon>
        <taxon>Suillineae</taxon>
        <taxon>Suillaceae</taxon>
        <taxon>Suillus</taxon>
    </lineage>
</organism>
<evidence type="ECO:0000313" key="2">
    <source>
        <dbReference type="EMBL" id="KAG1785104.1"/>
    </source>
</evidence>
<gene>
    <name evidence="2" type="ORF">HD556DRAFT_1314544</name>
</gene>
<sequence>MPKRKVGHLSNLHGHAKINTKRTRVRKSQKEEKENVVDVFLDAAKVIAQPEYASCKDDCEGSLDEDGDIFEAEALEDGIESKQGVGVDVTPGTYPEGPQCTGRYCISSAGLAWELQKAPKVLECATALQDLRDVLKPCQDTRRGYKDPGLDNWTKGRLESMVTLLVYYTNPSSPGYKAWMAALLLTANGKEMLSWWACDLCEATKAYINNCINIPINLYEDVMEYLDRDEVKMRLKLKKTISLSTAKRWMNSWTIVGSGITVVNMLMVTRNGLQRKGKCVPGEQILRKSVVLSDPYVSGSMTKSRWIHKNTSAIPYAKVEGASLMVADFVSADHSWLQSPDGKESAWVLFKAGKSRDGYFSNEEILTQCQKAMDIVQASWPDEDHMFVFDNVTTHLKRPYGSLSAWKMSKGIPKVGMNWGVKVMARNSVGKIIYGADGKPSKTKICMANGTFKDSSAQSFYFLEGHARGGVFKGMATILEEHGYSDMSNIQAECKPNFTCKPGIPCCCC</sequence>
<comment type="caution">
    <text evidence="2">The sequence shown here is derived from an EMBL/GenBank/DDBJ whole genome shotgun (WGS) entry which is preliminary data.</text>
</comment>
<dbReference type="AlphaFoldDB" id="A0A9P7A9R3"/>
<feature type="compositionally biased region" description="Basic residues" evidence="1">
    <location>
        <begin position="14"/>
        <end position="27"/>
    </location>
</feature>
<keyword evidence="3" id="KW-1185">Reference proteome</keyword>
<dbReference type="EMBL" id="JABBWE010000119">
    <property type="protein sequence ID" value="KAG1785104.1"/>
    <property type="molecule type" value="Genomic_DNA"/>
</dbReference>